<evidence type="ECO:0000313" key="7">
    <source>
        <dbReference type="EMBL" id="SHH34803.1"/>
    </source>
</evidence>
<sequence>MKKSSFVYGSILMTAMNFIIAFIGFSYDVLLSNLIGAEAMGLFQMSMSVLMIFMIITTAGVPMAVSQLVAQENSKNHKENVYQILKFSIILNFILSIVLSFILVCLSNPISEKIFKNRNMLQSIYFLVPIIIIISINSVIRGYYYGLKKVGVASVSEIINNVSRFLIVLGFLHYSYPVELEFGVLVAICGISIGEFFGLIWLILAYKRENKKSSYPCYIQLNSIDILNQIIKIAGPLTITGY</sequence>
<gene>
    <name evidence="7" type="ORF">SAMN02745180_00102</name>
</gene>
<organism evidence="7 8">
    <name type="scientific">Sporanaerobacter acetigenes DSM 13106</name>
    <dbReference type="NCBI Taxonomy" id="1123281"/>
    <lineage>
        <taxon>Bacteria</taxon>
        <taxon>Bacillati</taxon>
        <taxon>Bacillota</taxon>
        <taxon>Tissierellia</taxon>
        <taxon>Tissierellales</taxon>
        <taxon>Sporanaerobacteraceae</taxon>
        <taxon>Sporanaerobacter</taxon>
    </lineage>
</organism>
<dbReference type="GO" id="GO:0005886">
    <property type="term" value="C:plasma membrane"/>
    <property type="evidence" value="ECO:0007669"/>
    <property type="project" value="UniProtKB-SubCell"/>
</dbReference>
<evidence type="ECO:0000256" key="3">
    <source>
        <dbReference type="ARBA" id="ARBA00022692"/>
    </source>
</evidence>
<dbReference type="EMBL" id="FQXR01000002">
    <property type="protein sequence ID" value="SHH34803.1"/>
    <property type="molecule type" value="Genomic_DNA"/>
</dbReference>
<dbReference type="InterPro" id="IPR050833">
    <property type="entry name" value="Poly_Biosynth_Transport"/>
</dbReference>
<protein>
    <submittedName>
        <fullName evidence="7">Polysaccharide biosynthesis protein</fullName>
    </submittedName>
</protein>
<feature type="transmembrane region" description="Helical" evidence="6">
    <location>
        <begin position="158"/>
        <end position="176"/>
    </location>
</feature>
<comment type="subcellular location">
    <subcellularLocation>
        <location evidence="1">Cell membrane</location>
        <topology evidence="1">Multi-pass membrane protein</topology>
    </subcellularLocation>
</comment>
<dbReference type="PANTHER" id="PTHR30250">
    <property type="entry name" value="PST FAMILY PREDICTED COLANIC ACID TRANSPORTER"/>
    <property type="match status" value="1"/>
</dbReference>
<dbReference type="PANTHER" id="PTHR30250:SF21">
    <property type="entry name" value="LIPID II FLIPPASE MURJ"/>
    <property type="match status" value="1"/>
</dbReference>
<keyword evidence="8" id="KW-1185">Reference proteome</keyword>
<dbReference type="InterPro" id="IPR002797">
    <property type="entry name" value="Polysacc_synth"/>
</dbReference>
<dbReference type="RefSeq" id="WP_072742577.1">
    <property type="nucleotide sequence ID" value="NZ_FQXR01000002.1"/>
</dbReference>
<dbReference type="Proteomes" id="UP000184389">
    <property type="component" value="Unassembled WGS sequence"/>
</dbReference>
<evidence type="ECO:0000256" key="1">
    <source>
        <dbReference type="ARBA" id="ARBA00004651"/>
    </source>
</evidence>
<evidence type="ECO:0000256" key="2">
    <source>
        <dbReference type="ARBA" id="ARBA00022475"/>
    </source>
</evidence>
<feature type="transmembrane region" description="Helical" evidence="6">
    <location>
        <begin position="81"/>
        <end position="104"/>
    </location>
</feature>
<keyword evidence="4 6" id="KW-1133">Transmembrane helix</keyword>
<evidence type="ECO:0000313" key="8">
    <source>
        <dbReference type="Proteomes" id="UP000184389"/>
    </source>
</evidence>
<reference evidence="7 8" key="1">
    <citation type="submission" date="2016-11" db="EMBL/GenBank/DDBJ databases">
        <authorList>
            <person name="Jaros S."/>
            <person name="Januszkiewicz K."/>
            <person name="Wedrychowicz H."/>
        </authorList>
    </citation>
    <scope>NUCLEOTIDE SEQUENCE [LARGE SCALE GENOMIC DNA]</scope>
    <source>
        <strain evidence="7 8">DSM 13106</strain>
    </source>
</reference>
<evidence type="ECO:0000256" key="4">
    <source>
        <dbReference type="ARBA" id="ARBA00022989"/>
    </source>
</evidence>
<dbReference type="OrthoDB" id="9775950at2"/>
<feature type="transmembrane region" description="Helical" evidence="6">
    <location>
        <begin position="7"/>
        <end position="27"/>
    </location>
</feature>
<feature type="transmembrane region" description="Helical" evidence="6">
    <location>
        <begin position="124"/>
        <end position="146"/>
    </location>
</feature>
<evidence type="ECO:0000256" key="5">
    <source>
        <dbReference type="ARBA" id="ARBA00023136"/>
    </source>
</evidence>
<dbReference type="STRING" id="1123281.SAMN02745180_00102"/>
<proteinExistence type="predicted"/>
<keyword evidence="5 6" id="KW-0472">Membrane</keyword>
<name>A0A1M5SA76_9FIRM</name>
<accession>A0A1M5SA76</accession>
<dbReference type="AlphaFoldDB" id="A0A1M5SA76"/>
<keyword evidence="2" id="KW-1003">Cell membrane</keyword>
<evidence type="ECO:0000256" key="6">
    <source>
        <dbReference type="SAM" id="Phobius"/>
    </source>
</evidence>
<feature type="transmembrane region" description="Helical" evidence="6">
    <location>
        <begin position="182"/>
        <end position="204"/>
    </location>
</feature>
<dbReference type="Pfam" id="PF01943">
    <property type="entry name" value="Polysacc_synt"/>
    <property type="match status" value="1"/>
</dbReference>
<keyword evidence="3 6" id="KW-0812">Transmembrane</keyword>
<feature type="transmembrane region" description="Helical" evidence="6">
    <location>
        <begin position="47"/>
        <end position="69"/>
    </location>
</feature>